<evidence type="ECO:0000256" key="1">
    <source>
        <dbReference type="ARBA" id="ARBA00022729"/>
    </source>
</evidence>
<dbReference type="InterPro" id="IPR011240">
    <property type="entry name" value="Pesterase_YunD"/>
</dbReference>
<dbReference type="SUPFAM" id="SSF56300">
    <property type="entry name" value="Metallo-dependent phosphatases"/>
    <property type="match status" value="1"/>
</dbReference>
<keyword evidence="2" id="KW-0547">Nucleotide-binding</keyword>
<dbReference type="InterPro" id="IPR029052">
    <property type="entry name" value="Metallo-depent_PP-like"/>
</dbReference>
<comment type="caution">
    <text evidence="5">The sequence shown here is derived from an EMBL/GenBank/DDBJ whole genome shotgun (WGS) entry which is preliminary data.</text>
</comment>
<dbReference type="InterPro" id="IPR036907">
    <property type="entry name" value="5'-Nucleotdase_C_sf"/>
</dbReference>
<accession>A0ABS2Q1C5</accession>
<evidence type="ECO:0000313" key="6">
    <source>
        <dbReference type="Proteomes" id="UP000808914"/>
    </source>
</evidence>
<dbReference type="PANTHER" id="PTHR11575:SF23">
    <property type="entry name" value="5-NUCLEOTIDASE FAMILY PROTEIN"/>
    <property type="match status" value="1"/>
</dbReference>
<keyword evidence="1" id="KW-0732">Signal</keyword>
<dbReference type="CDD" id="cd00845">
    <property type="entry name" value="MPP_UshA_N_like"/>
    <property type="match status" value="1"/>
</dbReference>
<evidence type="ECO:0000259" key="3">
    <source>
        <dbReference type="Pfam" id="PF00149"/>
    </source>
</evidence>
<keyword evidence="2" id="KW-0378">Hydrolase</keyword>
<evidence type="ECO:0000313" key="5">
    <source>
        <dbReference type="EMBL" id="MBM7646098.1"/>
    </source>
</evidence>
<evidence type="ECO:0000259" key="4">
    <source>
        <dbReference type="Pfam" id="PF02872"/>
    </source>
</evidence>
<feature type="domain" description="Calcineurin-like phosphoesterase" evidence="3">
    <location>
        <begin position="5"/>
        <end position="203"/>
    </location>
</feature>
<organism evidence="5 6">
    <name type="scientific">Scopulibacillus daqui</name>
    <dbReference type="NCBI Taxonomy" id="1469162"/>
    <lineage>
        <taxon>Bacteria</taxon>
        <taxon>Bacillati</taxon>
        <taxon>Bacillota</taxon>
        <taxon>Bacilli</taxon>
        <taxon>Bacillales</taxon>
        <taxon>Sporolactobacillaceae</taxon>
        <taxon>Scopulibacillus</taxon>
    </lineage>
</organism>
<dbReference type="SUPFAM" id="SSF55816">
    <property type="entry name" value="5'-nucleotidase (syn. UDP-sugar hydrolase), C-terminal domain"/>
    <property type="match status" value="1"/>
</dbReference>
<protein>
    <submittedName>
        <fullName evidence="5">2',3'-cyclic-nucleotide 2'-phosphodiesterase (5'-nucleotidase family)</fullName>
    </submittedName>
</protein>
<dbReference type="InterPro" id="IPR008334">
    <property type="entry name" value="5'-Nucleotdase_C"/>
</dbReference>
<dbReference type="InterPro" id="IPR006179">
    <property type="entry name" value="5_nucleotidase/apyrase"/>
</dbReference>
<proteinExistence type="inferred from homology"/>
<dbReference type="PIRSF" id="PIRSF036361">
    <property type="entry name" value="YunD"/>
    <property type="match status" value="1"/>
</dbReference>
<dbReference type="PRINTS" id="PR01607">
    <property type="entry name" value="APYRASEFAMLY"/>
</dbReference>
<name>A0ABS2Q1C5_9BACL</name>
<comment type="similarity">
    <text evidence="2">Belongs to the 5'-nucleotidase family.</text>
</comment>
<dbReference type="RefSeq" id="WP_205003995.1">
    <property type="nucleotide sequence ID" value="NZ_JAFBER010000015.1"/>
</dbReference>
<gene>
    <name evidence="5" type="ORF">JOD45_002323</name>
</gene>
<evidence type="ECO:0000256" key="2">
    <source>
        <dbReference type="RuleBase" id="RU362119"/>
    </source>
</evidence>
<dbReference type="Pfam" id="PF02872">
    <property type="entry name" value="5_nucleotid_C"/>
    <property type="match status" value="1"/>
</dbReference>
<dbReference type="Proteomes" id="UP000808914">
    <property type="component" value="Unassembled WGS sequence"/>
</dbReference>
<dbReference type="Pfam" id="PF00149">
    <property type="entry name" value="Metallophos"/>
    <property type="match status" value="1"/>
</dbReference>
<reference evidence="5 6" key="1">
    <citation type="submission" date="2021-01" db="EMBL/GenBank/DDBJ databases">
        <title>Genomic Encyclopedia of Type Strains, Phase IV (KMG-IV): sequencing the most valuable type-strain genomes for metagenomic binning, comparative biology and taxonomic classification.</title>
        <authorList>
            <person name="Goeker M."/>
        </authorList>
    </citation>
    <scope>NUCLEOTIDE SEQUENCE [LARGE SCALE GENOMIC DNA]</scope>
    <source>
        <strain evidence="5 6">DSM 28236</strain>
    </source>
</reference>
<feature type="domain" description="5'-Nucleotidase C-terminal" evidence="4">
    <location>
        <begin position="286"/>
        <end position="424"/>
    </location>
</feature>
<dbReference type="PANTHER" id="PTHR11575">
    <property type="entry name" value="5'-NUCLEOTIDASE-RELATED"/>
    <property type="match status" value="1"/>
</dbReference>
<dbReference type="Gene3D" id="3.90.780.10">
    <property type="entry name" value="5'-Nucleotidase, C-terminal domain"/>
    <property type="match status" value="1"/>
</dbReference>
<dbReference type="EMBL" id="JAFBER010000015">
    <property type="protein sequence ID" value="MBM7646098.1"/>
    <property type="molecule type" value="Genomic_DNA"/>
</dbReference>
<dbReference type="Gene3D" id="3.60.21.10">
    <property type="match status" value="1"/>
</dbReference>
<keyword evidence="6" id="KW-1185">Reference proteome</keyword>
<dbReference type="InterPro" id="IPR004843">
    <property type="entry name" value="Calcineurin-like_PHP"/>
</dbReference>
<sequence>MIKLHLYHTNDIHSHFEHWPQIIHYFKKQIEMNLEKGEPYLLFDLGDHMDRVHPLTEGTMGKGNVFLLNQAGFDFVTIGNNEGITFTMEDINKAYDVRQFEIILANLFTSEGERPKWCKPYIFHKVNNITIGITGITAPFKPFYEPLGWDIKDPQDVLPEIIEKVKKKADIVILLSHAGLKFDQDTAKSIEGIHVILGSHTHHLLEDGLNVNSTLICQTGKFGHYAGHVILTYDETSKEIIDKKAMAVPMDETELRDSEAADLLEKLTKKGLKELQTPVTYLDQPLTTSWFNESPLSKLLADALRQWCQADFGMINAGAILDHLEPGLITKADLHRICPHPINPCKVFLTGYEIIEIIQKGLDPAFQTFELKGFGFRGKTIGKLIFSQLTYEINKIGETSKVVNVQMNGEPLELDRTYQVATIDMFTFGRLLPPIKEAPHKKFYLPEMLRDLLAWKLKNNHRP</sequence>